<evidence type="ECO:0000259" key="4">
    <source>
        <dbReference type="Pfam" id="PF16113"/>
    </source>
</evidence>
<evidence type="ECO:0000313" key="5">
    <source>
        <dbReference type="EMBL" id="MBB5192671.1"/>
    </source>
</evidence>
<dbReference type="PANTHER" id="PTHR43176">
    <property type="entry name" value="3-HYDROXYISOBUTYRYL-COA HYDROLASE-RELATED"/>
    <property type="match status" value="1"/>
</dbReference>
<dbReference type="GO" id="GO:0006574">
    <property type="term" value="P:L-valine catabolic process"/>
    <property type="evidence" value="ECO:0007669"/>
    <property type="project" value="TreeGrafter"/>
</dbReference>
<dbReference type="AlphaFoldDB" id="A0A840RKK5"/>
<evidence type="ECO:0000256" key="1">
    <source>
        <dbReference type="ARBA" id="ARBA00001709"/>
    </source>
</evidence>
<dbReference type="InterPro" id="IPR029045">
    <property type="entry name" value="ClpP/crotonase-like_dom_sf"/>
</dbReference>
<comment type="catalytic activity">
    <reaction evidence="1">
        <text>3-hydroxy-2-methylpropanoyl-CoA + H2O = 3-hydroxy-2-methylpropanoate + CoA + H(+)</text>
        <dbReference type="Rhea" id="RHEA:20888"/>
        <dbReference type="ChEBI" id="CHEBI:11805"/>
        <dbReference type="ChEBI" id="CHEBI:15377"/>
        <dbReference type="ChEBI" id="CHEBI:15378"/>
        <dbReference type="ChEBI" id="CHEBI:57287"/>
        <dbReference type="ChEBI" id="CHEBI:57340"/>
        <dbReference type="EC" id="3.1.2.4"/>
    </reaction>
</comment>
<feature type="domain" description="Enoyl-CoA hydratase/isomerase" evidence="4">
    <location>
        <begin position="17"/>
        <end position="353"/>
    </location>
</feature>
<evidence type="ECO:0000256" key="3">
    <source>
        <dbReference type="ARBA" id="ARBA00022801"/>
    </source>
</evidence>
<dbReference type="PANTHER" id="PTHR43176:SF3">
    <property type="entry name" value="3-HYDROXYISOBUTYRYL-COA HYDROLASE, MITOCHONDRIAL"/>
    <property type="match status" value="1"/>
</dbReference>
<dbReference type="InterPro" id="IPR045004">
    <property type="entry name" value="ECH_dom"/>
</dbReference>
<dbReference type="EMBL" id="JACHHN010000007">
    <property type="protein sequence ID" value="MBB5192671.1"/>
    <property type="molecule type" value="Genomic_DNA"/>
</dbReference>
<dbReference type="EC" id="3.1.2.4" evidence="2"/>
<gene>
    <name evidence="5" type="ORF">HNQ50_003415</name>
</gene>
<dbReference type="Gene3D" id="3.90.226.10">
    <property type="entry name" value="2-enoyl-CoA Hydratase, Chain A, domain 1"/>
    <property type="match status" value="1"/>
</dbReference>
<comment type="caution">
    <text evidence="5">The sequence shown here is derived from an EMBL/GenBank/DDBJ whole genome shotgun (WGS) entry which is preliminary data.</text>
</comment>
<dbReference type="NCBIfam" id="NF004127">
    <property type="entry name" value="PRK05617.1"/>
    <property type="match status" value="1"/>
</dbReference>
<sequence>MVRFQFLPTRNGTRIAEILLDTPGTLNAQNLAMVREMQTQLDLWREDPSVVAVLVRGVGEKAFCAGGDIKALYYAMTEPGRIGEADDFFAEEYALCRDLHRYPKPVLAWGNGVIMGGGWGLLAGSSHRVVTETSLLAMPEIGIGLFPDVGASDWLGRLKQHVGRFLFLTASRLNATDALAAGAADWALPADAFDAVLAGLNELPWTGHGQTDAQMLSQLLSAFSSAMPCPLPPAQWEPVADLVETLVAGEDLLQIIGRIAACRTDSAWLQQAQQQMATGSPNSIVLSWTLAQRAHDMDYDAIVAMEILAARHSVRHGDFREGVRARLIDRDNTPRWAHASVAQALKSGVARWFDPV</sequence>
<dbReference type="CDD" id="cd06558">
    <property type="entry name" value="crotonase-like"/>
    <property type="match status" value="1"/>
</dbReference>
<name>A0A840RKK5_9NEIS</name>
<dbReference type="SUPFAM" id="SSF52096">
    <property type="entry name" value="ClpP/crotonase"/>
    <property type="match status" value="1"/>
</dbReference>
<dbReference type="RefSeq" id="WP_184102339.1">
    <property type="nucleotide sequence ID" value="NZ_JACHHN010000007.1"/>
</dbReference>
<organism evidence="5 6">
    <name type="scientific">Silvimonas terrae</name>
    <dbReference type="NCBI Taxonomy" id="300266"/>
    <lineage>
        <taxon>Bacteria</taxon>
        <taxon>Pseudomonadati</taxon>
        <taxon>Pseudomonadota</taxon>
        <taxon>Betaproteobacteria</taxon>
        <taxon>Neisseriales</taxon>
        <taxon>Chitinibacteraceae</taxon>
        <taxon>Silvimonas</taxon>
    </lineage>
</organism>
<dbReference type="GO" id="GO:0003860">
    <property type="term" value="F:3-hydroxyisobutyryl-CoA hydrolase activity"/>
    <property type="evidence" value="ECO:0007669"/>
    <property type="project" value="UniProtKB-EC"/>
</dbReference>
<keyword evidence="6" id="KW-1185">Reference proteome</keyword>
<evidence type="ECO:0000256" key="2">
    <source>
        <dbReference type="ARBA" id="ARBA00011915"/>
    </source>
</evidence>
<dbReference type="Pfam" id="PF16113">
    <property type="entry name" value="ECH_2"/>
    <property type="match status" value="1"/>
</dbReference>
<accession>A0A840RKK5</accession>
<dbReference type="InterPro" id="IPR032259">
    <property type="entry name" value="HIBYL-CoA-H"/>
</dbReference>
<dbReference type="Proteomes" id="UP000543030">
    <property type="component" value="Unassembled WGS sequence"/>
</dbReference>
<protein>
    <recommendedName>
        <fullName evidence="2">3-hydroxyisobutyryl-CoA hydrolase</fullName>
        <ecNumber evidence="2">3.1.2.4</ecNumber>
    </recommendedName>
</protein>
<dbReference type="GO" id="GO:0005829">
    <property type="term" value="C:cytosol"/>
    <property type="evidence" value="ECO:0007669"/>
    <property type="project" value="TreeGrafter"/>
</dbReference>
<reference evidence="5 6" key="1">
    <citation type="submission" date="2020-08" db="EMBL/GenBank/DDBJ databases">
        <title>Genomic Encyclopedia of Type Strains, Phase IV (KMG-IV): sequencing the most valuable type-strain genomes for metagenomic binning, comparative biology and taxonomic classification.</title>
        <authorList>
            <person name="Goeker M."/>
        </authorList>
    </citation>
    <scope>NUCLEOTIDE SEQUENCE [LARGE SCALE GENOMIC DNA]</scope>
    <source>
        <strain evidence="5 6">DSM 18233</strain>
    </source>
</reference>
<proteinExistence type="predicted"/>
<keyword evidence="3" id="KW-0378">Hydrolase</keyword>
<evidence type="ECO:0000313" key="6">
    <source>
        <dbReference type="Proteomes" id="UP000543030"/>
    </source>
</evidence>